<feature type="region of interest" description="Disordered" evidence="1">
    <location>
        <begin position="544"/>
        <end position="563"/>
    </location>
</feature>
<reference evidence="3" key="2">
    <citation type="submission" date="2023-05" db="EMBL/GenBank/DDBJ databases">
        <authorList>
            <person name="Schelkunov M.I."/>
        </authorList>
    </citation>
    <scope>NUCLEOTIDE SEQUENCE</scope>
    <source>
        <strain evidence="3">Hsosn_3</strain>
        <tissue evidence="3">Leaf</tissue>
    </source>
</reference>
<feature type="region of interest" description="Disordered" evidence="1">
    <location>
        <begin position="472"/>
        <end position="519"/>
    </location>
</feature>
<keyword evidence="4" id="KW-1185">Reference proteome</keyword>
<dbReference type="InterPro" id="IPR025558">
    <property type="entry name" value="DUF4283"/>
</dbReference>
<evidence type="ECO:0000313" key="3">
    <source>
        <dbReference type="EMBL" id="KAK1360999.1"/>
    </source>
</evidence>
<evidence type="ECO:0000256" key="1">
    <source>
        <dbReference type="SAM" id="MobiDB-lite"/>
    </source>
</evidence>
<evidence type="ECO:0000313" key="4">
    <source>
        <dbReference type="Proteomes" id="UP001237642"/>
    </source>
</evidence>
<feature type="compositionally biased region" description="Basic and acidic residues" evidence="1">
    <location>
        <begin position="160"/>
        <end position="171"/>
    </location>
</feature>
<sequence length="563" mass="62813">MVSQGRWKISQSWWLLRDLDDVFPSSSGGILVEEGQVEECNSDEEVEVFEDDRASIERDTINRVAKAVFDINKNDREELIRIRKKMMEVQKFIERKGFSMAKIKKESITAETVSNAGFNNLQQFVTGRDEYGLPIFKYNTLGKVLDKLPNSNGASVSGMKDLDGKDNERGNENQGGGGTSSESTKVDENLGQKTTSWSRVVKNALTMANSVKFDYIPLPEGTKVVSPPDAVLQKGIEKFKNCVVGKISKGSMTFGRVSVFARRAWGKKGLISVSQKDTNIFIFKFVLDYCMNNVLSQGTWYIDSTPMLVHPWGFNILSDKVKTIPLWVRFEKIPDCYWTQEGLSNLAIVMGRQLFADEMTSKLDILPFARFCVEYKVGNDLPSKIEATDMDPVTGEKSIVEANVFYPNKPRICSACQAIGHIVGACPLAKRHWVPKVHSNLMEEEKVDHVKEDASEHGGAAEVSTPEPIIPLAEVEPGTDNNVTPGHNHRKEHEEGWQTVKHKRSFSPSSVSFSDGSPTPLNTFKNLAQVDEIDAKRVQFAGLSKSQIKKRKKALGKPSNLSP</sequence>
<dbReference type="EMBL" id="JAUIZM010000010">
    <property type="protein sequence ID" value="KAK1360999.1"/>
    <property type="molecule type" value="Genomic_DNA"/>
</dbReference>
<reference evidence="3" key="1">
    <citation type="submission" date="2023-02" db="EMBL/GenBank/DDBJ databases">
        <title>Genome of toxic invasive species Heracleum sosnowskyi carries increased number of genes despite the absence of recent whole-genome duplications.</title>
        <authorList>
            <person name="Schelkunov M."/>
            <person name="Shtratnikova V."/>
            <person name="Makarenko M."/>
            <person name="Klepikova A."/>
            <person name="Omelchenko D."/>
            <person name="Novikova G."/>
            <person name="Obukhova E."/>
            <person name="Bogdanov V."/>
            <person name="Penin A."/>
            <person name="Logacheva M."/>
        </authorList>
    </citation>
    <scope>NUCLEOTIDE SEQUENCE</scope>
    <source>
        <strain evidence="3">Hsosn_3</strain>
        <tissue evidence="3">Leaf</tissue>
    </source>
</reference>
<dbReference type="AlphaFoldDB" id="A0AAD8H5R8"/>
<gene>
    <name evidence="3" type="ORF">POM88_045473</name>
</gene>
<dbReference type="PANTHER" id="PTHR31286:SF165">
    <property type="entry name" value="DUF4283 DOMAIN-CONTAINING PROTEIN"/>
    <property type="match status" value="1"/>
</dbReference>
<accession>A0AAD8H5R8</accession>
<organism evidence="3 4">
    <name type="scientific">Heracleum sosnowskyi</name>
    <dbReference type="NCBI Taxonomy" id="360622"/>
    <lineage>
        <taxon>Eukaryota</taxon>
        <taxon>Viridiplantae</taxon>
        <taxon>Streptophyta</taxon>
        <taxon>Embryophyta</taxon>
        <taxon>Tracheophyta</taxon>
        <taxon>Spermatophyta</taxon>
        <taxon>Magnoliopsida</taxon>
        <taxon>eudicotyledons</taxon>
        <taxon>Gunneridae</taxon>
        <taxon>Pentapetalae</taxon>
        <taxon>asterids</taxon>
        <taxon>campanulids</taxon>
        <taxon>Apiales</taxon>
        <taxon>Apiaceae</taxon>
        <taxon>Apioideae</taxon>
        <taxon>apioid superclade</taxon>
        <taxon>Tordylieae</taxon>
        <taxon>Tordyliinae</taxon>
        <taxon>Heracleum</taxon>
    </lineage>
</organism>
<protein>
    <recommendedName>
        <fullName evidence="2">DUF4283 domain-containing protein</fullName>
    </recommendedName>
</protein>
<dbReference type="Proteomes" id="UP001237642">
    <property type="component" value="Unassembled WGS sequence"/>
</dbReference>
<feature type="compositionally biased region" description="Low complexity" evidence="1">
    <location>
        <begin position="506"/>
        <end position="518"/>
    </location>
</feature>
<comment type="caution">
    <text evidence="3">The sequence shown here is derived from an EMBL/GenBank/DDBJ whole genome shotgun (WGS) entry which is preliminary data.</text>
</comment>
<evidence type="ECO:0000259" key="2">
    <source>
        <dbReference type="Pfam" id="PF14111"/>
    </source>
</evidence>
<feature type="region of interest" description="Disordered" evidence="1">
    <location>
        <begin position="155"/>
        <end position="191"/>
    </location>
</feature>
<dbReference type="PANTHER" id="PTHR31286">
    <property type="entry name" value="GLYCINE-RICH CELL WALL STRUCTURAL PROTEIN 1.8-LIKE"/>
    <property type="match status" value="1"/>
</dbReference>
<feature type="domain" description="DUF4283" evidence="2">
    <location>
        <begin position="236"/>
        <end position="312"/>
    </location>
</feature>
<name>A0AAD8H5R8_9APIA</name>
<dbReference type="Pfam" id="PF14111">
    <property type="entry name" value="DUF4283"/>
    <property type="match status" value="1"/>
</dbReference>
<proteinExistence type="predicted"/>
<dbReference type="InterPro" id="IPR040256">
    <property type="entry name" value="At4g02000-like"/>
</dbReference>